<name>A0ABD4WSX9_PRIMG</name>
<reference evidence="1 2" key="1">
    <citation type="submission" date="2023-02" db="EMBL/GenBank/DDBJ databases">
        <authorList>
            <person name="Olszewska D."/>
        </authorList>
    </citation>
    <scope>NUCLEOTIDE SEQUENCE [LARGE SCALE GENOMIC DNA]</scope>
    <source>
        <strain evidence="1 2">FDU301</strain>
    </source>
</reference>
<accession>A0ABD4WSX9</accession>
<dbReference type="EMBL" id="JARAOX010000169">
    <property type="protein sequence ID" value="MDD9783301.1"/>
    <property type="molecule type" value="Genomic_DNA"/>
</dbReference>
<proteinExistence type="predicted"/>
<evidence type="ECO:0000313" key="2">
    <source>
        <dbReference type="Proteomes" id="UP001213771"/>
    </source>
</evidence>
<dbReference type="RefSeq" id="WP_223272342.1">
    <property type="nucleotide sequence ID" value="NZ_JBALLU010000054.1"/>
</dbReference>
<organism evidence="1 2">
    <name type="scientific">Priestia megaterium</name>
    <name type="common">Bacillus megaterium</name>
    <dbReference type="NCBI Taxonomy" id="1404"/>
    <lineage>
        <taxon>Bacteria</taxon>
        <taxon>Bacillati</taxon>
        <taxon>Bacillota</taxon>
        <taxon>Bacilli</taxon>
        <taxon>Bacillales</taxon>
        <taxon>Bacillaceae</taxon>
        <taxon>Priestia</taxon>
    </lineage>
</organism>
<comment type="caution">
    <text evidence="1">The sequence shown here is derived from an EMBL/GenBank/DDBJ whole genome shotgun (WGS) entry which is preliminary data.</text>
</comment>
<evidence type="ECO:0000313" key="1">
    <source>
        <dbReference type="EMBL" id="MDD9783301.1"/>
    </source>
</evidence>
<dbReference type="Proteomes" id="UP001213771">
    <property type="component" value="Unassembled WGS sequence"/>
</dbReference>
<gene>
    <name evidence="1" type="ORF">PVE99_12975</name>
</gene>
<dbReference type="AlphaFoldDB" id="A0ABD4WSX9"/>
<protein>
    <submittedName>
        <fullName evidence="1">Uncharacterized protein</fullName>
    </submittedName>
</protein>
<sequence length="55" mass="6543">MPKEENMLDFILEIKNLKKKELSYKSLLVTTENWYDSFRLARGDLKWVSLHTVAV</sequence>